<dbReference type="GO" id="GO:0009249">
    <property type="term" value="P:protein lipoylation"/>
    <property type="evidence" value="ECO:0007669"/>
    <property type="project" value="TreeGrafter"/>
</dbReference>
<dbReference type="InterPro" id="IPR000089">
    <property type="entry name" value="Biotin_lipoyl"/>
</dbReference>
<comment type="caution">
    <text evidence="6">The sequence shown here is derived from an EMBL/GenBank/DDBJ whole genome shotgun (WGS) entry which is preliminary data.</text>
</comment>
<dbReference type="InterPro" id="IPR033753">
    <property type="entry name" value="GCV_H/Fam206"/>
</dbReference>
<dbReference type="NCBIfam" id="NF002270">
    <property type="entry name" value="PRK01202.1"/>
    <property type="match status" value="1"/>
</dbReference>
<evidence type="ECO:0000256" key="2">
    <source>
        <dbReference type="ARBA" id="ARBA00022823"/>
    </source>
</evidence>
<dbReference type="PANTHER" id="PTHR11715:SF3">
    <property type="entry name" value="GLYCINE CLEAVAGE SYSTEM H PROTEIN-RELATED"/>
    <property type="match status" value="1"/>
</dbReference>
<dbReference type="NCBIfam" id="TIGR00527">
    <property type="entry name" value="gcvH"/>
    <property type="match status" value="1"/>
</dbReference>
<sequence length="117" mass="12864">MKKYTKTHEWIDTETGKVGVSNYAQEQLGDIVYVELPAVGKEVKKGERIVSLESVKAAGDVYAPVSGKIVAVNDKVNATPELINQDPEGEGWLVQIEMSNPAELDELLTEDEYKATL</sequence>
<dbReference type="PROSITE" id="PS50968">
    <property type="entry name" value="BIOTINYL_LIPOYL"/>
    <property type="match status" value="1"/>
</dbReference>
<protein>
    <recommendedName>
        <fullName evidence="3">Glycine cleavage system H protein</fullName>
    </recommendedName>
</protein>
<dbReference type="PANTHER" id="PTHR11715">
    <property type="entry name" value="GLYCINE CLEAVAGE SYSTEM H PROTEIN"/>
    <property type="match status" value="1"/>
</dbReference>
<evidence type="ECO:0000259" key="5">
    <source>
        <dbReference type="PROSITE" id="PS50968"/>
    </source>
</evidence>
<dbReference type="InterPro" id="IPR003016">
    <property type="entry name" value="2-oxoA_DH_lipoyl-BS"/>
</dbReference>
<dbReference type="GO" id="GO:0005829">
    <property type="term" value="C:cytosol"/>
    <property type="evidence" value="ECO:0007669"/>
    <property type="project" value="TreeGrafter"/>
</dbReference>
<evidence type="ECO:0000313" key="6">
    <source>
        <dbReference type="EMBL" id="HGU53958.1"/>
    </source>
</evidence>
<comment type="similarity">
    <text evidence="1 3">Belongs to the GcvH family.</text>
</comment>
<comment type="subunit">
    <text evidence="3">The glycine cleavage system is composed of four proteins: P, T, L and H.</text>
</comment>
<gene>
    <name evidence="3 6" type="primary">gcvH</name>
    <name evidence="6" type="ORF">ENT78_10645</name>
</gene>
<comment type="cofactor">
    <cofactor evidence="3">
        <name>(R)-lipoate</name>
        <dbReference type="ChEBI" id="CHEBI:83088"/>
    </cofactor>
    <text evidence="3">Binds 1 lipoyl cofactor covalently.</text>
</comment>
<evidence type="ECO:0000256" key="4">
    <source>
        <dbReference type="PIRSR" id="PIRSR617453-50"/>
    </source>
</evidence>
<keyword evidence="2 3" id="KW-0450">Lipoyl</keyword>
<dbReference type="Pfam" id="PF01597">
    <property type="entry name" value="GCV_H"/>
    <property type="match status" value="1"/>
</dbReference>
<dbReference type="InterPro" id="IPR002930">
    <property type="entry name" value="GCV_H"/>
</dbReference>
<evidence type="ECO:0000256" key="3">
    <source>
        <dbReference type="HAMAP-Rule" id="MF_00272"/>
    </source>
</evidence>
<dbReference type="InterPro" id="IPR017453">
    <property type="entry name" value="GCV_H_sub"/>
</dbReference>
<dbReference type="Gene3D" id="2.40.50.100">
    <property type="match status" value="1"/>
</dbReference>
<dbReference type="InterPro" id="IPR011053">
    <property type="entry name" value="Single_hybrid_motif"/>
</dbReference>
<dbReference type="AlphaFoldDB" id="A0A7V4NFU3"/>
<feature type="modified residue" description="N6-lipoyllysine" evidence="3 4">
    <location>
        <position position="56"/>
    </location>
</feature>
<dbReference type="GO" id="GO:0005960">
    <property type="term" value="C:glycine cleavage complex"/>
    <property type="evidence" value="ECO:0007669"/>
    <property type="project" value="InterPro"/>
</dbReference>
<evidence type="ECO:0000256" key="1">
    <source>
        <dbReference type="ARBA" id="ARBA00009249"/>
    </source>
</evidence>
<organism evidence="6">
    <name type="scientific">Fervidobacterium pennivorans</name>
    <dbReference type="NCBI Taxonomy" id="93466"/>
    <lineage>
        <taxon>Bacteria</taxon>
        <taxon>Thermotogati</taxon>
        <taxon>Thermotogota</taxon>
        <taxon>Thermotogae</taxon>
        <taxon>Thermotogales</taxon>
        <taxon>Fervidobacteriaceae</taxon>
        <taxon>Fervidobacterium</taxon>
    </lineage>
</organism>
<comment type="function">
    <text evidence="3">The glycine cleavage system catalyzes the degradation of glycine. The H protein shuttles the methylamine group of glycine from the P protein to the T protein.</text>
</comment>
<proteinExistence type="inferred from homology"/>
<dbReference type="PROSITE" id="PS00189">
    <property type="entry name" value="LIPOYL"/>
    <property type="match status" value="1"/>
</dbReference>
<reference evidence="6" key="1">
    <citation type="journal article" date="2020" name="mSystems">
        <title>Genome- and Community-Level Interaction Insights into Carbon Utilization and Element Cycling Functions of Hydrothermarchaeota in Hydrothermal Sediment.</title>
        <authorList>
            <person name="Zhou Z."/>
            <person name="Liu Y."/>
            <person name="Xu W."/>
            <person name="Pan J."/>
            <person name="Luo Z.H."/>
            <person name="Li M."/>
        </authorList>
    </citation>
    <scope>NUCLEOTIDE SEQUENCE [LARGE SCALE GENOMIC DNA]</scope>
    <source>
        <strain evidence="6">SpSt-61</strain>
    </source>
</reference>
<dbReference type="GO" id="GO:0019464">
    <property type="term" value="P:glycine decarboxylation via glycine cleavage system"/>
    <property type="evidence" value="ECO:0007669"/>
    <property type="project" value="UniProtKB-UniRule"/>
</dbReference>
<dbReference type="CDD" id="cd06848">
    <property type="entry name" value="GCS_H"/>
    <property type="match status" value="1"/>
</dbReference>
<dbReference type="EMBL" id="DSZZ01000497">
    <property type="protein sequence ID" value="HGU53958.1"/>
    <property type="molecule type" value="Genomic_DNA"/>
</dbReference>
<feature type="domain" description="Lipoyl-binding" evidence="5">
    <location>
        <begin position="15"/>
        <end position="97"/>
    </location>
</feature>
<name>A0A7V4NFU3_FERPE</name>
<dbReference type="OMA" id="KEHEWIR"/>
<accession>A0A7V4NFU3</accession>
<dbReference type="SUPFAM" id="SSF51230">
    <property type="entry name" value="Single hybrid motif"/>
    <property type="match status" value="1"/>
</dbReference>
<dbReference type="HAMAP" id="MF_00272">
    <property type="entry name" value="GcvH"/>
    <property type="match status" value="1"/>
</dbReference>